<dbReference type="AlphaFoldDB" id="A0A916YL12"/>
<reference evidence="1" key="2">
    <citation type="submission" date="2020-09" db="EMBL/GenBank/DDBJ databases">
        <authorList>
            <person name="Sun Q."/>
            <person name="Zhou Y."/>
        </authorList>
    </citation>
    <scope>NUCLEOTIDE SEQUENCE</scope>
    <source>
        <strain evidence="1">CGMCC 1.15178</strain>
    </source>
</reference>
<name>A0A916YL12_9BACL</name>
<proteinExistence type="predicted"/>
<dbReference type="InterPro" id="IPR015943">
    <property type="entry name" value="WD40/YVTN_repeat-like_dom_sf"/>
</dbReference>
<keyword evidence="2" id="KW-1185">Reference proteome</keyword>
<accession>A0A916YL12</accession>
<dbReference type="EMBL" id="BMHP01000001">
    <property type="protein sequence ID" value="GGD49682.1"/>
    <property type="molecule type" value="Genomic_DNA"/>
</dbReference>
<dbReference type="RefSeq" id="WP_188988616.1">
    <property type="nucleotide sequence ID" value="NZ_BMHP01000001.1"/>
</dbReference>
<dbReference type="Proteomes" id="UP000612456">
    <property type="component" value="Unassembled WGS sequence"/>
</dbReference>
<protein>
    <submittedName>
        <fullName evidence="1">Uncharacterized protein</fullName>
    </submittedName>
</protein>
<gene>
    <name evidence="1" type="ORF">GCM10010911_03990</name>
</gene>
<organism evidence="1 2">
    <name type="scientific">Paenibacillus nasutitermitis</name>
    <dbReference type="NCBI Taxonomy" id="1652958"/>
    <lineage>
        <taxon>Bacteria</taxon>
        <taxon>Bacillati</taxon>
        <taxon>Bacillota</taxon>
        <taxon>Bacilli</taxon>
        <taxon>Bacillales</taxon>
        <taxon>Paenibacillaceae</taxon>
        <taxon>Paenibacillus</taxon>
    </lineage>
</organism>
<dbReference type="Gene3D" id="2.130.10.10">
    <property type="entry name" value="YVTN repeat-like/Quinoprotein amine dehydrogenase"/>
    <property type="match status" value="1"/>
</dbReference>
<evidence type="ECO:0000313" key="1">
    <source>
        <dbReference type="EMBL" id="GGD49682.1"/>
    </source>
</evidence>
<comment type="caution">
    <text evidence="1">The sequence shown here is derived from an EMBL/GenBank/DDBJ whole genome shotgun (WGS) entry which is preliminary data.</text>
</comment>
<evidence type="ECO:0000313" key="2">
    <source>
        <dbReference type="Proteomes" id="UP000612456"/>
    </source>
</evidence>
<reference evidence="1" key="1">
    <citation type="journal article" date="2014" name="Int. J. Syst. Evol. Microbiol.">
        <title>Complete genome sequence of Corynebacterium casei LMG S-19264T (=DSM 44701T), isolated from a smear-ripened cheese.</title>
        <authorList>
            <consortium name="US DOE Joint Genome Institute (JGI-PGF)"/>
            <person name="Walter F."/>
            <person name="Albersmeier A."/>
            <person name="Kalinowski J."/>
            <person name="Ruckert C."/>
        </authorList>
    </citation>
    <scope>NUCLEOTIDE SEQUENCE</scope>
    <source>
        <strain evidence="1">CGMCC 1.15178</strain>
    </source>
</reference>
<sequence length="267" mass="29912">MLPDFYINRQKFPLHFSSVIVRSDRSLVAASPGQGIFLKCGNEVWRLLSDGLPEGTAVNRLQMSGGVTYACTNKGLFRLKTTEWQVEEVGHPCYQYKEEWGYGFAATQSGLYYKSGDNWKESAYKNTIVYDFLFTPHYLYIGLDHGISMYDRITDRWAAFELGFGVTALAATKDNLFGSTVKGELVVSNGQGGFSTIQFPDIFIFSVISKHARVYVCTDKGLYRIGKLGDRLTLFSVKPGVPVTDIDWLGTELYMATLSKGVQMMLT</sequence>